<protein>
    <recommendedName>
        <fullName evidence="4">Mce-associated membrane protein</fullName>
    </recommendedName>
</protein>
<reference evidence="3" key="1">
    <citation type="submission" date="2016-10" db="EMBL/GenBank/DDBJ databases">
        <authorList>
            <person name="Varghese N."/>
            <person name="Submissions S."/>
        </authorList>
    </citation>
    <scope>NUCLEOTIDE SEQUENCE [LARGE SCALE GENOMIC DNA]</scope>
    <source>
        <strain evidence="3">CGMCC 4.3506</strain>
    </source>
</reference>
<accession>A0A1G7K569</accession>
<evidence type="ECO:0000256" key="1">
    <source>
        <dbReference type="SAM" id="Phobius"/>
    </source>
</evidence>
<evidence type="ECO:0008006" key="4">
    <source>
        <dbReference type="Google" id="ProtNLM"/>
    </source>
</evidence>
<proteinExistence type="predicted"/>
<evidence type="ECO:0000313" key="2">
    <source>
        <dbReference type="EMBL" id="SDF32316.1"/>
    </source>
</evidence>
<organism evidence="2 3">
    <name type="scientific">Lentzea fradiae</name>
    <dbReference type="NCBI Taxonomy" id="200378"/>
    <lineage>
        <taxon>Bacteria</taxon>
        <taxon>Bacillati</taxon>
        <taxon>Actinomycetota</taxon>
        <taxon>Actinomycetes</taxon>
        <taxon>Pseudonocardiales</taxon>
        <taxon>Pseudonocardiaceae</taxon>
        <taxon>Lentzea</taxon>
    </lineage>
</organism>
<gene>
    <name evidence="2" type="ORF">SAMN05216553_10187</name>
</gene>
<dbReference type="EMBL" id="FNCC01000001">
    <property type="protein sequence ID" value="SDF32316.1"/>
    <property type="molecule type" value="Genomic_DNA"/>
</dbReference>
<evidence type="ECO:0000313" key="3">
    <source>
        <dbReference type="Proteomes" id="UP000199623"/>
    </source>
</evidence>
<feature type="transmembrane region" description="Helical" evidence="1">
    <location>
        <begin position="19"/>
        <end position="40"/>
    </location>
</feature>
<sequence>MTHPTENPAEPARKRRTGLVAGIAAGVAVVAGGVAVAFLLTGTASGDDQAEATRVAEGFAAVQQKQLRTGQNQFQDAQRYMCESMRESQGRHAEDNPTVTSSADGTVTASDVQVSGDTGTFKTNRSAVPNANGTLISGSIAYQLTKENGAWKVCGIARLSR</sequence>
<dbReference type="AlphaFoldDB" id="A0A1G7K569"/>
<dbReference type="RefSeq" id="WP_090044380.1">
    <property type="nucleotide sequence ID" value="NZ_FNCC01000001.1"/>
</dbReference>
<dbReference type="STRING" id="200378.SAMN05216553_10187"/>
<keyword evidence="1" id="KW-0472">Membrane</keyword>
<name>A0A1G7K569_9PSEU</name>
<keyword evidence="1" id="KW-1133">Transmembrane helix</keyword>
<dbReference type="Proteomes" id="UP000199623">
    <property type="component" value="Unassembled WGS sequence"/>
</dbReference>
<keyword evidence="3" id="KW-1185">Reference proteome</keyword>
<dbReference type="OrthoDB" id="3700418at2"/>
<keyword evidence="1" id="KW-0812">Transmembrane</keyword>